<accession>A0ABT6N110</accession>
<gene>
    <name evidence="1" type="ORF">QGN17_09405</name>
</gene>
<proteinExistence type="predicted"/>
<comment type="caution">
    <text evidence="1">The sequence shown here is derived from an EMBL/GenBank/DDBJ whole genome shotgun (WGS) entry which is preliminary data.</text>
</comment>
<dbReference type="EMBL" id="JARYGZ010000001">
    <property type="protein sequence ID" value="MDH7638945.1"/>
    <property type="molecule type" value="Genomic_DNA"/>
</dbReference>
<keyword evidence="2" id="KW-1185">Reference proteome</keyword>
<dbReference type="RefSeq" id="WP_281044217.1">
    <property type="nucleotide sequence ID" value="NZ_JARYGZ010000001.1"/>
</dbReference>
<name>A0ABT6N110_9SPHN</name>
<sequence length="53" mass="5998">MTQRRQQVLSVYADMIASGQEVRLAELARRCGLWGYSDARRVLDDLKRMGAVG</sequence>
<dbReference type="Proteomes" id="UP001160625">
    <property type="component" value="Unassembled WGS sequence"/>
</dbReference>
<evidence type="ECO:0000313" key="2">
    <source>
        <dbReference type="Proteomes" id="UP001160625"/>
    </source>
</evidence>
<organism evidence="1 2">
    <name type="scientific">Sphingomonas oryzagri</name>
    <dbReference type="NCBI Taxonomy" id="3042314"/>
    <lineage>
        <taxon>Bacteria</taxon>
        <taxon>Pseudomonadati</taxon>
        <taxon>Pseudomonadota</taxon>
        <taxon>Alphaproteobacteria</taxon>
        <taxon>Sphingomonadales</taxon>
        <taxon>Sphingomonadaceae</taxon>
        <taxon>Sphingomonas</taxon>
    </lineage>
</organism>
<reference evidence="1" key="1">
    <citation type="submission" date="2023-04" db="EMBL/GenBank/DDBJ databases">
        <title>Sphingomonas sp. MAHUQ-71 isolated from rice field.</title>
        <authorList>
            <person name="Huq M.A."/>
        </authorList>
    </citation>
    <scope>NUCLEOTIDE SEQUENCE</scope>
    <source>
        <strain evidence="1">MAHUQ-71</strain>
    </source>
</reference>
<protein>
    <submittedName>
        <fullName evidence="1">Uncharacterized protein</fullName>
    </submittedName>
</protein>
<evidence type="ECO:0000313" key="1">
    <source>
        <dbReference type="EMBL" id="MDH7638945.1"/>
    </source>
</evidence>